<dbReference type="AlphaFoldDB" id="A0A9P4NDZ5"/>
<proteinExistence type="inferred from homology"/>
<evidence type="ECO:0000259" key="3">
    <source>
        <dbReference type="Pfam" id="PF00144"/>
    </source>
</evidence>
<feature type="domain" description="Beta-lactamase-related" evidence="3">
    <location>
        <begin position="26"/>
        <end position="381"/>
    </location>
</feature>
<accession>A0A9P4NDZ5</accession>
<dbReference type="EMBL" id="MU007174">
    <property type="protein sequence ID" value="KAF2415956.1"/>
    <property type="molecule type" value="Genomic_DNA"/>
</dbReference>
<keyword evidence="2" id="KW-0378">Hydrolase</keyword>
<sequence length="397" mass="43571">MSEFNGLLQNLTSKENPIVHGAIFKCVNKNGNEMYSKISGYDSISLDARPLREDAVFKIASCTKLFTSIALLQCIDRGFIGLDESVTKILPELDGIKILTGKSGSAFSFEPSKTPITPRHLLSHTSGMAYLFLDPLMIQWTKTPEGNVQMNCKDVSKSASVPLIFEPGSGWTYGNSLEWAGILVRRLHNNISLEDFMIENIWKKVGLAAPFPTFALSDHPDYAARLMQAVERTPDGGLKPWAFAIGDHSVDHDGGSGLSLTTKDMMAVLTDLISDSPKLLKPDTISLMFTPQIEENSIAFSMLLKLRPAWEHVAGPVPDDHVNHGLGGLLVVKKFPELGQPKGILCWGGATNPVWFICKEKGVAGFFATQSSPFAESQVKDLVNAWRKDFWAQFNGA</sequence>
<dbReference type="InterPro" id="IPR012338">
    <property type="entry name" value="Beta-lactam/transpept-like"/>
</dbReference>
<dbReference type="SUPFAM" id="SSF56601">
    <property type="entry name" value="beta-lactamase/transpeptidase-like"/>
    <property type="match status" value="1"/>
</dbReference>
<comment type="caution">
    <text evidence="4">The sequence shown here is derived from an EMBL/GenBank/DDBJ whole genome shotgun (WGS) entry which is preliminary data.</text>
</comment>
<dbReference type="OrthoDB" id="428260at2759"/>
<name>A0A9P4NDZ5_9PEZI</name>
<reference evidence="4" key="1">
    <citation type="journal article" date="2020" name="Stud. Mycol.">
        <title>101 Dothideomycetes genomes: a test case for predicting lifestyles and emergence of pathogens.</title>
        <authorList>
            <person name="Haridas S."/>
            <person name="Albert R."/>
            <person name="Binder M."/>
            <person name="Bloem J."/>
            <person name="Labutti K."/>
            <person name="Salamov A."/>
            <person name="Andreopoulos B."/>
            <person name="Baker S."/>
            <person name="Barry K."/>
            <person name="Bills G."/>
            <person name="Bluhm B."/>
            <person name="Cannon C."/>
            <person name="Castanera R."/>
            <person name="Culley D."/>
            <person name="Daum C."/>
            <person name="Ezra D."/>
            <person name="Gonzalez J."/>
            <person name="Henrissat B."/>
            <person name="Kuo A."/>
            <person name="Liang C."/>
            <person name="Lipzen A."/>
            <person name="Lutzoni F."/>
            <person name="Magnuson J."/>
            <person name="Mondo S."/>
            <person name="Nolan M."/>
            <person name="Ohm R."/>
            <person name="Pangilinan J."/>
            <person name="Park H.-J."/>
            <person name="Ramirez L."/>
            <person name="Alfaro M."/>
            <person name="Sun H."/>
            <person name="Tritt A."/>
            <person name="Yoshinaga Y."/>
            <person name="Zwiers L.-H."/>
            <person name="Turgeon B."/>
            <person name="Goodwin S."/>
            <person name="Spatafora J."/>
            <person name="Crous P."/>
            <person name="Grigoriev I."/>
        </authorList>
    </citation>
    <scope>NUCLEOTIDE SEQUENCE</scope>
    <source>
        <strain evidence="4">CBS 130266</strain>
    </source>
</reference>
<dbReference type="PANTHER" id="PTHR43283">
    <property type="entry name" value="BETA-LACTAMASE-RELATED"/>
    <property type="match status" value="1"/>
</dbReference>
<organism evidence="4 5">
    <name type="scientific">Tothia fuscella</name>
    <dbReference type="NCBI Taxonomy" id="1048955"/>
    <lineage>
        <taxon>Eukaryota</taxon>
        <taxon>Fungi</taxon>
        <taxon>Dikarya</taxon>
        <taxon>Ascomycota</taxon>
        <taxon>Pezizomycotina</taxon>
        <taxon>Dothideomycetes</taxon>
        <taxon>Pleosporomycetidae</taxon>
        <taxon>Venturiales</taxon>
        <taxon>Cylindrosympodiaceae</taxon>
        <taxon>Tothia</taxon>
    </lineage>
</organism>
<protein>
    <submittedName>
        <fullName evidence="4">Beta-lactamase class C and other penicillin binding protein</fullName>
    </submittedName>
</protein>
<dbReference type="GO" id="GO:0016787">
    <property type="term" value="F:hydrolase activity"/>
    <property type="evidence" value="ECO:0007669"/>
    <property type="project" value="UniProtKB-KW"/>
</dbReference>
<comment type="similarity">
    <text evidence="1">Belongs to the class-A beta-lactamase family.</text>
</comment>
<dbReference type="PANTHER" id="PTHR43283:SF17">
    <property type="entry name" value="(LOVD), PUTATIVE (AFU_ORTHOLOGUE AFUA_5G00920)-RELATED"/>
    <property type="match status" value="1"/>
</dbReference>
<evidence type="ECO:0000256" key="2">
    <source>
        <dbReference type="ARBA" id="ARBA00022801"/>
    </source>
</evidence>
<dbReference type="InterPro" id="IPR001466">
    <property type="entry name" value="Beta-lactam-related"/>
</dbReference>
<gene>
    <name evidence="4" type="ORF">EJ08DRAFT_703774</name>
</gene>
<dbReference type="InterPro" id="IPR050789">
    <property type="entry name" value="Diverse_Enzym_Activities"/>
</dbReference>
<keyword evidence="5" id="KW-1185">Reference proteome</keyword>
<evidence type="ECO:0000313" key="5">
    <source>
        <dbReference type="Proteomes" id="UP000800235"/>
    </source>
</evidence>
<dbReference type="Proteomes" id="UP000800235">
    <property type="component" value="Unassembled WGS sequence"/>
</dbReference>
<evidence type="ECO:0000313" key="4">
    <source>
        <dbReference type="EMBL" id="KAF2415956.1"/>
    </source>
</evidence>
<evidence type="ECO:0000256" key="1">
    <source>
        <dbReference type="ARBA" id="ARBA00009009"/>
    </source>
</evidence>
<dbReference type="Gene3D" id="3.40.710.10">
    <property type="entry name" value="DD-peptidase/beta-lactamase superfamily"/>
    <property type="match status" value="1"/>
</dbReference>
<dbReference type="Pfam" id="PF00144">
    <property type="entry name" value="Beta-lactamase"/>
    <property type="match status" value="1"/>
</dbReference>